<dbReference type="GO" id="GO:0051301">
    <property type="term" value="P:cell division"/>
    <property type="evidence" value="ECO:0007669"/>
    <property type="project" value="InterPro"/>
</dbReference>
<feature type="transmembrane region" description="Helical" evidence="6">
    <location>
        <begin position="163"/>
        <end position="184"/>
    </location>
</feature>
<dbReference type="GO" id="GO:0015648">
    <property type="term" value="F:lipid-linked peptidoglycan transporter activity"/>
    <property type="evidence" value="ECO:0007669"/>
    <property type="project" value="TreeGrafter"/>
</dbReference>
<feature type="transmembrane region" description="Helical" evidence="6">
    <location>
        <begin position="370"/>
        <end position="397"/>
    </location>
</feature>
<evidence type="ECO:0000256" key="4">
    <source>
        <dbReference type="ARBA" id="ARBA00022989"/>
    </source>
</evidence>
<dbReference type="InterPro" id="IPR047928">
    <property type="entry name" value="Perm_prefix_1"/>
</dbReference>
<feature type="transmembrane region" description="Helical" evidence="6">
    <location>
        <begin position="403"/>
        <end position="425"/>
    </location>
</feature>
<gene>
    <name evidence="7" type="ORF">GX523_01440</name>
</gene>
<dbReference type="GO" id="GO:0032153">
    <property type="term" value="C:cell division site"/>
    <property type="evidence" value="ECO:0007669"/>
    <property type="project" value="TreeGrafter"/>
</dbReference>
<dbReference type="Proteomes" id="UP000553059">
    <property type="component" value="Unassembled WGS sequence"/>
</dbReference>
<organism evidence="7 8">
    <name type="scientific">Desulfitobacterium dehalogenans</name>
    <dbReference type="NCBI Taxonomy" id="36854"/>
    <lineage>
        <taxon>Bacteria</taxon>
        <taxon>Bacillati</taxon>
        <taxon>Bacillota</taxon>
        <taxon>Clostridia</taxon>
        <taxon>Eubacteriales</taxon>
        <taxon>Desulfitobacteriaceae</taxon>
        <taxon>Desulfitobacterium</taxon>
    </lineage>
</organism>
<feature type="transmembrane region" description="Helical" evidence="6">
    <location>
        <begin position="191"/>
        <end position="211"/>
    </location>
</feature>
<feature type="transmembrane region" description="Helical" evidence="6">
    <location>
        <begin position="217"/>
        <end position="237"/>
    </location>
</feature>
<dbReference type="InterPro" id="IPR001182">
    <property type="entry name" value="FtsW/RodA"/>
</dbReference>
<protein>
    <submittedName>
        <fullName evidence="7">FtsW/RodA/SpoVE family cell cycle protein</fullName>
    </submittedName>
</protein>
<reference evidence="7 8" key="1">
    <citation type="journal article" date="2020" name="Biotechnol. Biofuels">
        <title>New insights from the biogas microbiome by comprehensive genome-resolved metagenomics of nearly 1600 species originating from multiple anaerobic digesters.</title>
        <authorList>
            <person name="Campanaro S."/>
            <person name="Treu L."/>
            <person name="Rodriguez-R L.M."/>
            <person name="Kovalovszki A."/>
            <person name="Ziels R.M."/>
            <person name="Maus I."/>
            <person name="Zhu X."/>
            <person name="Kougias P.G."/>
            <person name="Basile A."/>
            <person name="Luo G."/>
            <person name="Schluter A."/>
            <person name="Konstantinidis K.T."/>
            <person name="Angelidaki I."/>
        </authorList>
    </citation>
    <scope>NUCLEOTIDE SEQUENCE [LARGE SCALE GENOMIC DNA]</scope>
    <source>
        <strain evidence="7">AS05jafATM_4</strain>
    </source>
</reference>
<comment type="caution">
    <text evidence="7">The sequence shown here is derived from an EMBL/GenBank/DDBJ whole genome shotgun (WGS) entry which is preliminary data.</text>
</comment>
<keyword evidence="5 6" id="KW-0472">Membrane</keyword>
<proteinExistence type="predicted"/>
<evidence type="ECO:0000256" key="3">
    <source>
        <dbReference type="ARBA" id="ARBA00022960"/>
    </source>
</evidence>
<evidence type="ECO:0000256" key="1">
    <source>
        <dbReference type="ARBA" id="ARBA00004141"/>
    </source>
</evidence>
<dbReference type="PANTHER" id="PTHR30474">
    <property type="entry name" value="CELL CYCLE PROTEIN"/>
    <property type="match status" value="1"/>
</dbReference>
<evidence type="ECO:0000313" key="7">
    <source>
        <dbReference type="EMBL" id="HHY25412.1"/>
    </source>
</evidence>
<feature type="transmembrane region" description="Helical" evidence="6">
    <location>
        <begin position="337"/>
        <end position="358"/>
    </location>
</feature>
<feature type="transmembrane region" description="Helical" evidence="6">
    <location>
        <begin position="80"/>
        <end position="99"/>
    </location>
</feature>
<evidence type="ECO:0000313" key="8">
    <source>
        <dbReference type="Proteomes" id="UP000553059"/>
    </source>
</evidence>
<name>A0A7C7D3T8_9FIRM</name>
<dbReference type="AlphaFoldDB" id="A0A7C7D3T8"/>
<keyword evidence="3" id="KW-0133">Cell shape</keyword>
<keyword evidence="2 6" id="KW-0812">Transmembrane</keyword>
<feature type="transmembrane region" description="Helical" evidence="6">
    <location>
        <begin position="139"/>
        <end position="157"/>
    </location>
</feature>
<evidence type="ECO:0000256" key="2">
    <source>
        <dbReference type="ARBA" id="ARBA00022692"/>
    </source>
</evidence>
<accession>A0A7C7D3T8</accession>
<dbReference type="GO" id="GO:0005886">
    <property type="term" value="C:plasma membrane"/>
    <property type="evidence" value="ECO:0007669"/>
    <property type="project" value="TreeGrafter"/>
</dbReference>
<feature type="transmembrane region" description="Helical" evidence="6">
    <location>
        <begin position="244"/>
        <end position="264"/>
    </location>
</feature>
<dbReference type="NCBIfam" id="NF038403">
    <property type="entry name" value="perm_prefix_1"/>
    <property type="match status" value="1"/>
</dbReference>
<comment type="subcellular location">
    <subcellularLocation>
        <location evidence="1">Membrane</location>
        <topology evidence="1">Multi-pass membrane protein</topology>
    </subcellularLocation>
</comment>
<keyword evidence="4 6" id="KW-1133">Transmembrane helix</keyword>
<evidence type="ECO:0000256" key="6">
    <source>
        <dbReference type="SAM" id="Phobius"/>
    </source>
</evidence>
<feature type="transmembrane region" description="Helical" evidence="6">
    <location>
        <begin position="111"/>
        <end position="132"/>
    </location>
</feature>
<evidence type="ECO:0000256" key="5">
    <source>
        <dbReference type="ARBA" id="ARBA00023136"/>
    </source>
</evidence>
<dbReference type="GO" id="GO:0008360">
    <property type="term" value="P:regulation of cell shape"/>
    <property type="evidence" value="ECO:0007669"/>
    <property type="project" value="UniProtKB-KW"/>
</dbReference>
<dbReference type="EMBL" id="DUTF01000032">
    <property type="protein sequence ID" value="HHY25412.1"/>
    <property type="molecule type" value="Genomic_DNA"/>
</dbReference>
<dbReference type="Pfam" id="PF01098">
    <property type="entry name" value="FTSW_RODA_SPOVE"/>
    <property type="match status" value="1"/>
</dbReference>
<sequence length="461" mass="51847">MPQSNKFADYLETVRQQIRWKRAQTYVLEEIENHLADQKDAFQRDGFDEETATIKAIAEMGDPVVVGEQLDRTHRPKPDWPLLTMTAMLIILGLSLQFIMGTDINNGMEMFYRQATWAGLAVIVFLVAYFLDFTIVGKYSLIIYLLLIAITLGDYWFFGDMIIGYNTAVYPLLLFPTIFAGLVCRMRNEGYWGLALCGASVIVLVFLILLIHNSTVLFLIGTSCIIILTVAIAKGWFNVRKLYALLMLYLSSAVIFSTMFFMMINQDYVRIRLQLALNPSLSPMGVGYMPTLIRKLLLHSQLFGEGLPVSDYGQYPIAKILPEINTDFLLTYLTYKFGWILFIGILLVFVAFIVRSVIISKRQKSVLSQLISLAIILTFAIQFLTFIASNLGFLLFGPVSLPLISYGGRALLINMCLIGFLLSIFRTGGLVSDNIGIAGIKSSRLIQYEDGKIIINLKAAQ</sequence>